<feature type="region of interest" description="Disordered" evidence="1">
    <location>
        <begin position="99"/>
        <end position="152"/>
    </location>
</feature>
<name>A0A8H8DGH0_9FUNG</name>
<keyword evidence="5" id="KW-1185">Reference proteome</keyword>
<feature type="domain" description="DUF7131" evidence="3">
    <location>
        <begin position="416"/>
        <end position="470"/>
    </location>
</feature>
<evidence type="ECO:0000256" key="1">
    <source>
        <dbReference type="SAM" id="MobiDB-lite"/>
    </source>
</evidence>
<evidence type="ECO:0000259" key="3">
    <source>
        <dbReference type="Pfam" id="PF23465"/>
    </source>
</evidence>
<reference evidence="4 5" key="1">
    <citation type="journal article" name="Sci. Rep.">
        <title>Genome-scale phylogenetic analyses confirm Olpidium as the closest living zoosporic fungus to the non-flagellated, terrestrial fungi.</title>
        <authorList>
            <person name="Chang Y."/>
            <person name="Rochon D."/>
            <person name="Sekimoto S."/>
            <person name="Wang Y."/>
            <person name="Chovatia M."/>
            <person name="Sandor L."/>
            <person name="Salamov A."/>
            <person name="Grigoriev I.V."/>
            <person name="Stajich J.E."/>
            <person name="Spatafora J.W."/>
        </authorList>
    </citation>
    <scope>NUCLEOTIDE SEQUENCE [LARGE SCALE GENOMIC DNA]</scope>
    <source>
        <strain evidence="4">S191</strain>
    </source>
</reference>
<feature type="compositionally biased region" description="Low complexity" evidence="1">
    <location>
        <begin position="245"/>
        <end position="254"/>
    </location>
</feature>
<protein>
    <submittedName>
        <fullName evidence="4">Uncharacterized protein</fullName>
    </submittedName>
</protein>
<sequence length="486" mass="52096">GLVLRQTPSCRVSRNGRADGSFPAGYISAAVLERCVSTVGRSNGCDAGIHGHAGVWEGCRGPLPHNPLYLPHVGRRVSPLFVLRFLAGPLFLWGKDPASASPNPSSCPRRPRAALRPGEEAGGLRARERRTVVRASQPPPARPLHPSPPASPRVLARARAWGFRFARQQPQYDAKRGPAFARERRIAAKKKKPPRSAAMALPPLVPTRGPPDLPVRWFYAVDSPRKKAAAASPASLSSGGGDGDGLAPSSAGSSTHRLNINNSRSTSDISAPSARSQCLSPGRRMRAQSSNSSPSVASTPTASPAASVKDPTFWKPFSNRDSAALEAAFQSGEVGAKVPVNEDYLFEGEAPDSDRGLRRGTWSYSDGSGGAWPCDENLARQVEDGYKKHAAWTIVEDGHEQADSEHGARAARGELRWPLLGPYHDYSAVYVSATQAWFLSDGILGKLAKVMWSKLSPQKLGAKLLVRGYDEARSFGKTEDKAKRAA</sequence>
<dbReference type="OrthoDB" id="431378at2759"/>
<feature type="compositionally biased region" description="Polar residues" evidence="1">
    <location>
        <begin position="255"/>
        <end position="279"/>
    </location>
</feature>
<dbReference type="Pfam" id="PF23463">
    <property type="entry name" value="WWE_2"/>
    <property type="match status" value="1"/>
</dbReference>
<organism evidence="4 5">
    <name type="scientific">Olpidium bornovanus</name>
    <dbReference type="NCBI Taxonomy" id="278681"/>
    <lineage>
        <taxon>Eukaryota</taxon>
        <taxon>Fungi</taxon>
        <taxon>Fungi incertae sedis</taxon>
        <taxon>Olpidiomycota</taxon>
        <taxon>Olpidiomycotina</taxon>
        <taxon>Olpidiomycetes</taxon>
        <taxon>Olpidiales</taxon>
        <taxon>Olpidiaceae</taxon>
        <taxon>Olpidium</taxon>
    </lineage>
</organism>
<dbReference type="EMBL" id="JAEFCI010010215">
    <property type="protein sequence ID" value="KAG5457358.1"/>
    <property type="molecule type" value="Genomic_DNA"/>
</dbReference>
<dbReference type="InterPro" id="IPR057826">
    <property type="entry name" value="WWE_C20G8.02"/>
</dbReference>
<evidence type="ECO:0000313" key="5">
    <source>
        <dbReference type="Proteomes" id="UP000673691"/>
    </source>
</evidence>
<feature type="compositionally biased region" description="Low complexity" evidence="1">
    <location>
        <begin position="99"/>
        <end position="108"/>
    </location>
</feature>
<feature type="non-terminal residue" evidence="4">
    <location>
        <position position="486"/>
    </location>
</feature>
<feature type="non-terminal residue" evidence="4">
    <location>
        <position position="1"/>
    </location>
</feature>
<dbReference type="Pfam" id="PF23465">
    <property type="entry name" value="DUF7131"/>
    <property type="match status" value="1"/>
</dbReference>
<gene>
    <name evidence="4" type="ORF">BJ554DRAFT_2652</name>
</gene>
<feature type="domain" description="C20G8.02-like WWE" evidence="2">
    <location>
        <begin position="302"/>
        <end position="347"/>
    </location>
</feature>
<feature type="compositionally biased region" description="Low complexity" evidence="1">
    <location>
        <begin position="289"/>
        <end position="308"/>
    </location>
</feature>
<evidence type="ECO:0000313" key="4">
    <source>
        <dbReference type="EMBL" id="KAG5457358.1"/>
    </source>
</evidence>
<dbReference type="AlphaFoldDB" id="A0A8H8DGH0"/>
<accession>A0A8H8DGH0</accession>
<dbReference type="Proteomes" id="UP000673691">
    <property type="component" value="Unassembled WGS sequence"/>
</dbReference>
<evidence type="ECO:0000259" key="2">
    <source>
        <dbReference type="Pfam" id="PF23463"/>
    </source>
</evidence>
<proteinExistence type="predicted"/>
<feature type="region of interest" description="Disordered" evidence="1">
    <location>
        <begin position="230"/>
        <end position="310"/>
    </location>
</feature>
<feature type="region of interest" description="Disordered" evidence="1">
    <location>
        <begin position="186"/>
        <end position="207"/>
    </location>
</feature>
<feature type="compositionally biased region" description="Pro residues" evidence="1">
    <location>
        <begin position="137"/>
        <end position="151"/>
    </location>
</feature>
<dbReference type="InterPro" id="IPR055555">
    <property type="entry name" value="PA-PLA1_DUF7131"/>
</dbReference>
<comment type="caution">
    <text evidence="4">The sequence shown here is derived from an EMBL/GenBank/DDBJ whole genome shotgun (WGS) entry which is preliminary data.</text>
</comment>